<comment type="caution">
    <text evidence="1">The sequence shown here is derived from an EMBL/GenBank/DDBJ whole genome shotgun (WGS) entry which is preliminary data.</text>
</comment>
<evidence type="ECO:0000313" key="2">
    <source>
        <dbReference type="Proteomes" id="UP001180551"/>
    </source>
</evidence>
<accession>A0ABU2TIC0</accession>
<sequence length="146" mass="16046">MSDTVIREYVKALLRRDLAAEQDRQERIRSLEESGHRIVNGGQTSSGSDDVQTWEITDWRTGELIVNGTGGYTAYDEATQRLDPDGKWVHIDQVGEAGPDVEAVGIPASLGDALQDWVGTSSTSDEDVATFVGWSVEEVARHREEA</sequence>
<name>A0ABU2TIC0_9ACTN</name>
<dbReference type="Proteomes" id="UP001180551">
    <property type="component" value="Unassembled WGS sequence"/>
</dbReference>
<gene>
    <name evidence="1" type="ORF">RM550_34060</name>
</gene>
<proteinExistence type="predicted"/>
<reference evidence="1" key="1">
    <citation type="submission" date="2024-05" db="EMBL/GenBank/DDBJ databases">
        <title>30 novel species of actinomycetes from the DSMZ collection.</title>
        <authorList>
            <person name="Nouioui I."/>
        </authorList>
    </citation>
    <scope>NUCLEOTIDE SEQUENCE</scope>
    <source>
        <strain evidence="1">DSM 41527</strain>
    </source>
</reference>
<evidence type="ECO:0000313" key="1">
    <source>
        <dbReference type="EMBL" id="MDT0460693.1"/>
    </source>
</evidence>
<dbReference type="RefSeq" id="WP_311627613.1">
    <property type="nucleotide sequence ID" value="NZ_JAVRFE010000072.1"/>
</dbReference>
<organism evidence="1 2">
    <name type="scientific">Streptomyces mooreae</name>
    <dbReference type="NCBI Taxonomy" id="3075523"/>
    <lineage>
        <taxon>Bacteria</taxon>
        <taxon>Bacillati</taxon>
        <taxon>Actinomycetota</taxon>
        <taxon>Actinomycetes</taxon>
        <taxon>Kitasatosporales</taxon>
        <taxon>Streptomycetaceae</taxon>
        <taxon>Streptomyces</taxon>
    </lineage>
</organism>
<protein>
    <submittedName>
        <fullName evidence="1">Uncharacterized protein</fullName>
    </submittedName>
</protein>
<keyword evidence="2" id="KW-1185">Reference proteome</keyword>
<dbReference type="EMBL" id="JAVRFE010000072">
    <property type="protein sequence ID" value="MDT0460693.1"/>
    <property type="molecule type" value="Genomic_DNA"/>
</dbReference>